<dbReference type="Pfam" id="PF13456">
    <property type="entry name" value="RVT_3"/>
    <property type="match status" value="1"/>
</dbReference>
<accession>A0AAE1THH1</accession>
<dbReference type="EMBL" id="JAWXYG010000001">
    <property type="protein sequence ID" value="KAK4285126.1"/>
    <property type="molecule type" value="Genomic_DNA"/>
</dbReference>
<dbReference type="InterPro" id="IPR002156">
    <property type="entry name" value="RNaseH_domain"/>
</dbReference>
<gene>
    <name evidence="2" type="ORF">QN277_001868</name>
</gene>
<name>A0AAE1THH1_9FABA</name>
<dbReference type="CDD" id="cd06222">
    <property type="entry name" value="RNase_H_like"/>
    <property type="match status" value="1"/>
</dbReference>
<dbReference type="GO" id="GO:0003676">
    <property type="term" value="F:nucleic acid binding"/>
    <property type="evidence" value="ECO:0007669"/>
    <property type="project" value="InterPro"/>
</dbReference>
<dbReference type="InterPro" id="IPR036397">
    <property type="entry name" value="RNaseH_sf"/>
</dbReference>
<dbReference type="AlphaFoldDB" id="A0AAE1THH1"/>
<reference evidence="2" key="1">
    <citation type="submission" date="2023-10" db="EMBL/GenBank/DDBJ databases">
        <title>Chromosome-level genome of the transformable northern wattle, Acacia crassicarpa.</title>
        <authorList>
            <person name="Massaro I."/>
            <person name="Sinha N.R."/>
            <person name="Poethig S."/>
            <person name="Leichty A.R."/>
        </authorList>
    </citation>
    <scope>NUCLEOTIDE SEQUENCE</scope>
    <source>
        <strain evidence="2">Acra3RX</strain>
        <tissue evidence="2">Leaf</tissue>
    </source>
</reference>
<comment type="caution">
    <text evidence="2">The sequence shown here is derived from an EMBL/GenBank/DDBJ whole genome shotgun (WGS) entry which is preliminary data.</text>
</comment>
<dbReference type="GO" id="GO:0004523">
    <property type="term" value="F:RNA-DNA hybrid ribonuclease activity"/>
    <property type="evidence" value="ECO:0007669"/>
    <property type="project" value="InterPro"/>
</dbReference>
<dbReference type="Proteomes" id="UP001293593">
    <property type="component" value="Unassembled WGS sequence"/>
</dbReference>
<proteinExistence type="predicted"/>
<evidence type="ECO:0000313" key="2">
    <source>
        <dbReference type="EMBL" id="KAK4285126.1"/>
    </source>
</evidence>
<dbReference type="PANTHER" id="PTHR47723:SF19">
    <property type="entry name" value="POLYNUCLEOTIDYL TRANSFERASE, RIBONUCLEASE H-LIKE SUPERFAMILY PROTEIN"/>
    <property type="match status" value="1"/>
</dbReference>
<dbReference type="InterPro" id="IPR012337">
    <property type="entry name" value="RNaseH-like_sf"/>
</dbReference>
<evidence type="ECO:0000313" key="3">
    <source>
        <dbReference type="Proteomes" id="UP001293593"/>
    </source>
</evidence>
<dbReference type="PANTHER" id="PTHR47723">
    <property type="entry name" value="OS05G0353850 PROTEIN"/>
    <property type="match status" value="1"/>
</dbReference>
<feature type="domain" description="RNase H type-1" evidence="1">
    <location>
        <begin position="22"/>
        <end position="104"/>
    </location>
</feature>
<sequence length="132" mass="14632">MHTKSHHQSNSGTCVFRGEAGDCLTAELWGSLHGLKLAWDLGFRKVILEVDSSDAVELMKQPTPATHEDRCLIEEIKGMLAREWCVEIQLISRWANEAADQLAEAGLYAMPGFQVLSLADEGLHRVLMRDAG</sequence>
<dbReference type="InterPro" id="IPR044730">
    <property type="entry name" value="RNase_H-like_dom_plant"/>
</dbReference>
<keyword evidence="3" id="KW-1185">Reference proteome</keyword>
<protein>
    <recommendedName>
        <fullName evidence="1">RNase H type-1 domain-containing protein</fullName>
    </recommendedName>
</protein>
<dbReference type="SUPFAM" id="SSF53098">
    <property type="entry name" value="Ribonuclease H-like"/>
    <property type="match status" value="1"/>
</dbReference>
<dbReference type="InterPro" id="IPR053151">
    <property type="entry name" value="RNase_H-like"/>
</dbReference>
<organism evidence="2 3">
    <name type="scientific">Acacia crassicarpa</name>
    <name type="common">northern wattle</name>
    <dbReference type="NCBI Taxonomy" id="499986"/>
    <lineage>
        <taxon>Eukaryota</taxon>
        <taxon>Viridiplantae</taxon>
        <taxon>Streptophyta</taxon>
        <taxon>Embryophyta</taxon>
        <taxon>Tracheophyta</taxon>
        <taxon>Spermatophyta</taxon>
        <taxon>Magnoliopsida</taxon>
        <taxon>eudicotyledons</taxon>
        <taxon>Gunneridae</taxon>
        <taxon>Pentapetalae</taxon>
        <taxon>rosids</taxon>
        <taxon>fabids</taxon>
        <taxon>Fabales</taxon>
        <taxon>Fabaceae</taxon>
        <taxon>Caesalpinioideae</taxon>
        <taxon>mimosoid clade</taxon>
        <taxon>Acacieae</taxon>
        <taxon>Acacia</taxon>
    </lineage>
</organism>
<dbReference type="Gene3D" id="3.30.420.10">
    <property type="entry name" value="Ribonuclease H-like superfamily/Ribonuclease H"/>
    <property type="match status" value="1"/>
</dbReference>
<evidence type="ECO:0000259" key="1">
    <source>
        <dbReference type="Pfam" id="PF13456"/>
    </source>
</evidence>